<evidence type="ECO:0008006" key="2">
    <source>
        <dbReference type="Google" id="ProtNLM"/>
    </source>
</evidence>
<dbReference type="EMBL" id="FLUP01000001">
    <property type="protein sequence ID" value="SBV98991.1"/>
    <property type="molecule type" value="Genomic_DNA"/>
</dbReference>
<dbReference type="RefSeq" id="WP_227118270.1">
    <property type="nucleotide sequence ID" value="NZ_LT598928.1"/>
</dbReference>
<dbReference type="AlphaFoldDB" id="A0A212JHV1"/>
<proteinExistence type="predicted"/>
<protein>
    <recommendedName>
        <fullName evidence="2">Diaminopimelate epimerase</fullName>
    </recommendedName>
</protein>
<name>A0A212JHV1_9BACT</name>
<accession>A0A212JHV1</accession>
<sequence length="312" mass="33069">MPALTFSKWSPGGNTTLLFPDAGQRPAEQARLASLALDSSMLGGEQAGFVNLSQHKLRMAGGEFCVNASRAVGALLAYTAQYSGPEQGVLDGIAPRSEQKTEAAAPAEHPVRLDEIQVSGWQTPVRLRTRGSAPLWQVEALLRLPEYSITTIEKGAHLVRLPGICHLLLGGATHPLPDDCHAVAAQLRQQHGLEVEPAAGVIWWRECQGLLDMLPLVHVRDAGTTFLENACGSGALALALCLARAGTRRTFSIMQPGGSALDVRLFAESGLDMAGIDGPVSLVARGKVWLPDPDSRPGLTQKLASSLSPNLS</sequence>
<gene>
    <name evidence="1" type="ORF">KM92DES2_11133</name>
</gene>
<reference evidence="1" key="1">
    <citation type="submission" date="2016-04" db="EMBL/GenBank/DDBJ databases">
        <authorList>
            <person name="Evans L.H."/>
            <person name="Alamgir A."/>
            <person name="Owens N."/>
            <person name="Weber N.D."/>
            <person name="Virtaneva K."/>
            <person name="Barbian K."/>
            <person name="Babar A."/>
            <person name="Rosenke K."/>
        </authorList>
    </citation>
    <scope>NUCLEOTIDE SEQUENCE</scope>
    <source>
        <strain evidence="1">92-2</strain>
    </source>
</reference>
<organism evidence="1">
    <name type="scientific">uncultured Desulfovibrio sp</name>
    <dbReference type="NCBI Taxonomy" id="167968"/>
    <lineage>
        <taxon>Bacteria</taxon>
        <taxon>Pseudomonadati</taxon>
        <taxon>Thermodesulfobacteriota</taxon>
        <taxon>Desulfovibrionia</taxon>
        <taxon>Desulfovibrionales</taxon>
        <taxon>Desulfovibrionaceae</taxon>
        <taxon>Desulfovibrio</taxon>
        <taxon>environmental samples</taxon>
    </lineage>
</organism>
<dbReference type="InterPro" id="IPR058944">
    <property type="entry name" value="CntK-like"/>
</dbReference>
<evidence type="ECO:0000313" key="1">
    <source>
        <dbReference type="EMBL" id="SBV98991.1"/>
    </source>
</evidence>
<dbReference type="Pfam" id="PF26317">
    <property type="entry name" value="CntK_N"/>
    <property type="match status" value="1"/>
</dbReference>